<keyword evidence="3" id="KW-0902">Two-component regulatory system</keyword>
<dbReference type="InterPro" id="IPR050482">
    <property type="entry name" value="Sensor_HK_TwoCompSys"/>
</dbReference>
<evidence type="ECO:0000256" key="1">
    <source>
        <dbReference type="ARBA" id="ARBA00022679"/>
    </source>
</evidence>
<keyword evidence="7" id="KW-1185">Reference proteome</keyword>
<sequence length="732" mass="78019">MAVTALHATGCFVAVLYLIDPTRTMRGIGVCAVFAAWFGMRLITGNRHQILVIADLAVISLFLLSTPWLMVEPSLATGSDIMLAVAGLAVLGIALAYPPPISLPSAIFIAAMYGIGISLVAGAPVPWHVFSLDFLLVEWALMALCRQKLCRAAIITDDLLRVAGEDEVGRSVALARLRSARKQCAVMHDTAASTLLMVGQGSYGSRTALARQASRDLATIDRFTSAVDFPTESIDIVEQLGLLARQSSTSARVLGRTQVLLDSTTAEAVIGAAREVLSNVDRHAHANRVEIIVGDDRVEISDDGRGFPTDSTRVAERFGVRNSILNRMEDAGGAATIDSRIGIGTTVVLYWPRSSADHTQASILAGAETTKRLSENFGYSLAAIAVVVVVAQSCRAVISESAQRPAEILIMATGVLFGIVAAYGVRRRIPEPAIWGMVAATIALIPFQVWLTPVDLLGTGRNWAFSTVGWIIVALMYRRPPRQAIAVLVVLWTVASASLLVADPSRSIIVLLGYNLASVGAVQALGFLVNHYLLRSAAVANDLESDHVRRLAEEEAEQAIARDISDRYAAISTSLIPLLRQLADPAVDPGDPELRSAALIEDARLRRLFAETDAAGHPLLLELQPMIRRAEDRGVAVTVDTLGALPAVPPDVRDLLLVAASVTLTQADSRARVVFTGSEDDITISIVGDCGEDTAGEIGRLIGVTVDVVDGLAWIELTASTTGIPRHKELAA</sequence>
<dbReference type="InterPro" id="IPR036890">
    <property type="entry name" value="HATPase_C_sf"/>
</dbReference>
<dbReference type="InterPro" id="IPR003594">
    <property type="entry name" value="HATPase_dom"/>
</dbReference>
<evidence type="ECO:0000313" key="7">
    <source>
        <dbReference type="Proteomes" id="UP000550729"/>
    </source>
</evidence>
<feature type="domain" description="Histidine kinase/HSP90-like ATPase" evidence="5">
    <location>
        <begin position="273"/>
        <end position="353"/>
    </location>
</feature>
<dbReference type="GO" id="GO:0000160">
    <property type="term" value="P:phosphorelay signal transduction system"/>
    <property type="evidence" value="ECO:0007669"/>
    <property type="project" value="UniProtKB-KW"/>
</dbReference>
<accession>A0A848L9D9</accession>
<evidence type="ECO:0000259" key="5">
    <source>
        <dbReference type="Pfam" id="PF02518"/>
    </source>
</evidence>
<feature type="transmembrane region" description="Helical" evidence="4">
    <location>
        <begin position="25"/>
        <end position="43"/>
    </location>
</feature>
<dbReference type="Gene3D" id="3.30.565.10">
    <property type="entry name" value="Histidine kinase-like ATPase, C-terminal domain"/>
    <property type="match status" value="1"/>
</dbReference>
<dbReference type="AlphaFoldDB" id="A0A848L9D9"/>
<evidence type="ECO:0000256" key="3">
    <source>
        <dbReference type="ARBA" id="ARBA00023012"/>
    </source>
</evidence>
<feature type="transmembrane region" description="Helical" evidence="4">
    <location>
        <begin position="508"/>
        <end position="529"/>
    </location>
</feature>
<keyword evidence="4" id="KW-0472">Membrane</keyword>
<dbReference type="PANTHER" id="PTHR24421">
    <property type="entry name" value="NITRATE/NITRITE SENSOR PROTEIN NARX-RELATED"/>
    <property type="match status" value="1"/>
</dbReference>
<keyword evidence="4" id="KW-1133">Transmembrane helix</keyword>
<feature type="transmembrane region" description="Helical" evidence="4">
    <location>
        <begin position="462"/>
        <end position="477"/>
    </location>
</feature>
<dbReference type="EMBL" id="JABBNB010000050">
    <property type="protein sequence ID" value="NMO05081.1"/>
    <property type="molecule type" value="Genomic_DNA"/>
</dbReference>
<keyword evidence="1" id="KW-0808">Transferase</keyword>
<dbReference type="RefSeq" id="WP_170197586.1">
    <property type="nucleotide sequence ID" value="NZ_JABBNB010000050.1"/>
</dbReference>
<feature type="transmembrane region" description="Helical" evidence="4">
    <location>
        <begin position="50"/>
        <end position="69"/>
    </location>
</feature>
<dbReference type="PANTHER" id="PTHR24421:SF61">
    <property type="entry name" value="OXYGEN SENSOR HISTIDINE KINASE NREB"/>
    <property type="match status" value="1"/>
</dbReference>
<feature type="transmembrane region" description="Helical" evidence="4">
    <location>
        <begin position="432"/>
        <end position="450"/>
    </location>
</feature>
<protein>
    <recommendedName>
        <fullName evidence="5">Histidine kinase/HSP90-like ATPase domain-containing protein</fullName>
    </recommendedName>
</protein>
<evidence type="ECO:0000256" key="4">
    <source>
        <dbReference type="SAM" id="Phobius"/>
    </source>
</evidence>
<keyword evidence="2" id="KW-0418">Kinase</keyword>
<dbReference type="Pfam" id="PF02518">
    <property type="entry name" value="HATPase_c"/>
    <property type="match status" value="1"/>
</dbReference>
<feature type="transmembrane region" description="Helical" evidence="4">
    <location>
        <begin position="404"/>
        <end position="425"/>
    </location>
</feature>
<reference evidence="6 7" key="1">
    <citation type="submission" date="2020-04" db="EMBL/GenBank/DDBJ databases">
        <title>Gordonia sp. nov. TBRC 11910.</title>
        <authorList>
            <person name="Suriyachadkun C."/>
        </authorList>
    </citation>
    <scope>NUCLEOTIDE SEQUENCE [LARGE SCALE GENOMIC DNA]</scope>
    <source>
        <strain evidence="6 7">TBRC 11910</strain>
    </source>
</reference>
<dbReference type="Proteomes" id="UP000550729">
    <property type="component" value="Unassembled WGS sequence"/>
</dbReference>
<feature type="transmembrane region" description="Helical" evidence="4">
    <location>
        <begin position="75"/>
        <end position="96"/>
    </location>
</feature>
<gene>
    <name evidence="6" type="ORF">HH308_28055</name>
</gene>
<organism evidence="6 7">
    <name type="scientific">Gordonia asplenii</name>
    <dbReference type="NCBI Taxonomy" id="2725283"/>
    <lineage>
        <taxon>Bacteria</taxon>
        <taxon>Bacillati</taxon>
        <taxon>Actinomycetota</taxon>
        <taxon>Actinomycetes</taxon>
        <taxon>Mycobacteriales</taxon>
        <taxon>Gordoniaceae</taxon>
        <taxon>Gordonia</taxon>
    </lineage>
</organism>
<name>A0A848L9D9_9ACTN</name>
<proteinExistence type="predicted"/>
<feature type="transmembrane region" description="Helical" evidence="4">
    <location>
        <begin position="103"/>
        <end position="121"/>
    </location>
</feature>
<keyword evidence="4" id="KW-0812">Transmembrane</keyword>
<dbReference type="GO" id="GO:0016301">
    <property type="term" value="F:kinase activity"/>
    <property type="evidence" value="ECO:0007669"/>
    <property type="project" value="UniProtKB-KW"/>
</dbReference>
<dbReference type="SUPFAM" id="SSF55874">
    <property type="entry name" value="ATPase domain of HSP90 chaperone/DNA topoisomerase II/histidine kinase"/>
    <property type="match status" value="1"/>
</dbReference>
<evidence type="ECO:0000313" key="6">
    <source>
        <dbReference type="EMBL" id="NMO05081.1"/>
    </source>
</evidence>
<comment type="caution">
    <text evidence="6">The sequence shown here is derived from an EMBL/GenBank/DDBJ whole genome shotgun (WGS) entry which is preliminary data.</text>
</comment>
<evidence type="ECO:0000256" key="2">
    <source>
        <dbReference type="ARBA" id="ARBA00022777"/>
    </source>
</evidence>
<feature type="transmembrane region" description="Helical" evidence="4">
    <location>
        <begin position="484"/>
        <end position="502"/>
    </location>
</feature>